<protein>
    <submittedName>
        <fullName evidence="1">Uncharacterized protein</fullName>
    </submittedName>
</protein>
<keyword evidence="2" id="KW-1185">Reference proteome</keyword>
<dbReference type="EMBL" id="FCNV02000001">
    <property type="protein sequence ID" value="SAL14151.1"/>
    <property type="molecule type" value="Genomic_DNA"/>
</dbReference>
<evidence type="ECO:0000313" key="2">
    <source>
        <dbReference type="Proteomes" id="UP000198263"/>
    </source>
</evidence>
<gene>
    <name evidence="1" type="ORF">AWB72_00642</name>
</gene>
<dbReference type="AlphaFoldDB" id="A0A658QRQ0"/>
<organism evidence="1 2">
    <name type="scientific">Caballeronia concitans</name>
    <dbReference type="NCBI Taxonomy" id="1777133"/>
    <lineage>
        <taxon>Bacteria</taxon>
        <taxon>Pseudomonadati</taxon>
        <taxon>Pseudomonadota</taxon>
        <taxon>Betaproteobacteria</taxon>
        <taxon>Burkholderiales</taxon>
        <taxon>Burkholderiaceae</taxon>
        <taxon>Caballeronia</taxon>
    </lineage>
</organism>
<accession>A0A658QRQ0</accession>
<sequence length="74" mass="8017">MGFLWVDGGAVSRRIALGRNCGLCEIVPFDEIARSSPGRAHRAGSRSGGWCFNVCRASRNSGKMDSTVFQKRGL</sequence>
<dbReference type="Proteomes" id="UP000198263">
    <property type="component" value="Unassembled WGS sequence"/>
</dbReference>
<name>A0A658QRQ0_9BURK</name>
<evidence type="ECO:0000313" key="1">
    <source>
        <dbReference type="EMBL" id="SAL14151.1"/>
    </source>
</evidence>
<reference evidence="1 2" key="1">
    <citation type="submission" date="2016-01" db="EMBL/GenBank/DDBJ databases">
        <authorList>
            <person name="Peeters C."/>
        </authorList>
    </citation>
    <scope>NUCLEOTIDE SEQUENCE [LARGE SCALE GENOMIC DNA]</scope>
    <source>
        <strain evidence="1">LMG 29315</strain>
    </source>
</reference>
<proteinExistence type="predicted"/>
<comment type="caution">
    <text evidence="1">The sequence shown here is derived from an EMBL/GenBank/DDBJ whole genome shotgun (WGS) entry which is preliminary data.</text>
</comment>